<proteinExistence type="predicted"/>
<protein>
    <submittedName>
        <fullName evidence="1">Uncharacterized protein</fullName>
    </submittedName>
</protein>
<organism evidence="1">
    <name type="scientific">Anguilla anguilla</name>
    <name type="common">European freshwater eel</name>
    <name type="synonym">Muraena anguilla</name>
    <dbReference type="NCBI Taxonomy" id="7936"/>
    <lineage>
        <taxon>Eukaryota</taxon>
        <taxon>Metazoa</taxon>
        <taxon>Chordata</taxon>
        <taxon>Craniata</taxon>
        <taxon>Vertebrata</taxon>
        <taxon>Euteleostomi</taxon>
        <taxon>Actinopterygii</taxon>
        <taxon>Neopterygii</taxon>
        <taxon>Teleostei</taxon>
        <taxon>Anguilliformes</taxon>
        <taxon>Anguillidae</taxon>
        <taxon>Anguilla</taxon>
    </lineage>
</organism>
<name>A0A0E9SQM7_ANGAN</name>
<evidence type="ECO:0000313" key="1">
    <source>
        <dbReference type="EMBL" id="JAH42970.1"/>
    </source>
</evidence>
<reference evidence="1" key="2">
    <citation type="journal article" date="2015" name="Fish Shellfish Immunol.">
        <title>Early steps in the European eel (Anguilla anguilla)-Vibrio vulnificus interaction in the gills: Role of the RtxA13 toxin.</title>
        <authorList>
            <person name="Callol A."/>
            <person name="Pajuelo D."/>
            <person name="Ebbesson L."/>
            <person name="Teles M."/>
            <person name="MacKenzie S."/>
            <person name="Amaro C."/>
        </authorList>
    </citation>
    <scope>NUCLEOTIDE SEQUENCE</scope>
</reference>
<dbReference type="EMBL" id="GBXM01065607">
    <property type="protein sequence ID" value="JAH42970.1"/>
    <property type="molecule type" value="Transcribed_RNA"/>
</dbReference>
<accession>A0A0E9SQM7</accession>
<sequence>MNQNISNKHHGKWTYCLNDIGVL</sequence>
<dbReference type="AlphaFoldDB" id="A0A0E9SQM7"/>
<reference evidence="1" key="1">
    <citation type="submission" date="2014-11" db="EMBL/GenBank/DDBJ databases">
        <authorList>
            <person name="Amaro Gonzalez C."/>
        </authorList>
    </citation>
    <scope>NUCLEOTIDE SEQUENCE</scope>
</reference>